<dbReference type="Proteomes" id="UP000321224">
    <property type="component" value="Unassembled WGS sequence"/>
</dbReference>
<evidence type="ECO:0000313" key="2">
    <source>
        <dbReference type="EMBL" id="SDE81950.1"/>
    </source>
</evidence>
<dbReference type="EMBL" id="BJVY01000039">
    <property type="protein sequence ID" value="GEL73874.1"/>
    <property type="molecule type" value="Genomic_DNA"/>
</dbReference>
<keyword evidence="3" id="KW-1185">Reference proteome</keyword>
<name>A0A511HKF7_9BACT</name>
<reference evidence="2 3" key="1">
    <citation type="submission" date="2016-10" db="EMBL/GenBank/DDBJ databases">
        <authorList>
            <person name="Varghese N."/>
            <person name="Submissions S."/>
        </authorList>
    </citation>
    <scope>NUCLEOTIDE SEQUENCE [LARGE SCALE GENOMIC DNA]</scope>
    <source>
        <strain evidence="2 3">DSM 2260</strain>
    </source>
</reference>
<protein>
    <submittedName>
        <fullName evidence="1">Uncharacterized protein</fullName>
    </submittedName>
</protein>
<dbReference type="Proteomes" id="UP000198717">
    <property type="component" value="Unassembled WGS sequence"/>
</dbReference>
<comment type="caution">
    <text evidence="1">The sequence shown here is derived from an EMBL/GenBank/DDBJ whole genome shotgun (WGS) entry which is preliminary data.</text>
</comment>
<evidence type="ECO:0000313" key="4">
    <source>
        <dbReference type="Proteomes" id="UP000321224"/>
    </source>
</evidence>
<accession>A0A511HKF7</accession>
<dbReference type="EMBL" id="FNAJ01000012">
    <property type="protein sequence ID" value="SDE81950.1"/>
    <property type="molecule type" value="Genomic_DNA"/>
</dbReference>
<sequence length="66" mass="6771">MQTWTLSAPARLASVVPGSDQVCVSAVPTSETQGSDAGPSTPAQSQPVYVLLAPPGQQMMDTMPTP</sequence>
<proteinExistence type="predicted"/>
<evidence type="ECO:0000313" key="3">
    <source>
        <dbReference type="Proteomes" id="UP000198717"/>
    </source>
</evidence>
<dbReference type="AlphaFoldDB" id="A0A511HKF7"/>
<reference evidence="1 4" key="2">
    <citation type="submission" date="2019-07" db="EMBL/GenBank/DDBJ databases">
        <title>Whole genome shotgun sequence of Myxococcus virescens NBRC 100334.</title>
        <authorList>
            <person name="Hosoyama A."/>
            <person name="Uohara A."/>
            <person name="Ohji S."/>
            <person name="Ichikawa N."/>
        </authorList>
    </citation>
    <scope>NUCLEOTIDE SEQUENCE [LARGE SCALE GENOMIC DNA]</scope>
    <source>
        <strain evidence="1 4">NBRC 100334</strain>
    </source>
</reference>
<gene>
    <name evidence="1" type="ORF">MVI01_56580</name>
    <name evidence="2" type="ORF">SAMN04488504_112162</name>
</gene>
<organism evidence="1 4">
    <name type="scientific">Myxococcus virescens</name>
    <dbReference type="NCBI Taxonomy" id="83456"/>
    <lineage>
        <taxon>Bacteria</taxon>
        <taxon>Pseudomonadati</taxon>
        <taxon>Myxococcota</taxon>
        <taxon>Myxococcia</taxon>
        <taxon>Myxococcales</taxon>
        <taxon>Cystobacterineae</taxon>
        <taxon>Myxococcaceae</taxon>
        <taxon>Myxococcus</taxon>
    </lineage>
</organism>
<evidence type="ECO:0000313" key="1">
    <source>
        <dbReference type="EMBL" id="GEL73874.1"/>
    </source>
</evidence>